<dbReference type="AlphaFoldDB" id="A0A9P0YWR4"/>
<accession>A0A9P0YWR4</accession>
<comment type="caution">
    <text evidence="1">The sequence shown here is derived from an EMBL/GenBank/DDBJ whole genome shotgun (WGS) entry which is preliminary data.</text>
</comment>
<evidence type="ECO:0000313" key="2">
    <source>
        <dbReference type="Proteomes" id="UP001152484"/>
    </source>
</evidence>
<name>A0A9P0YWR4_CUSEU</name>
<organism evidence="1 2">
    <name type="scientific">Cuscuta europaea</name>
    <name type="common">European dodder</name>
    <dbReference type="NCBI Taxonomy" id="41803"/>
    <lineage>
        <taxon>Eukaryota</taxon>
        <taxon>Viridiplantae</taxon>
        <taxon>Streptophyta</taxon>
        <taxon>Embryophyta</taxon>
        <taxon>Tracheophyta</taxon>
        <taxon>Spermatophyta</taxon>
        <taxon>Magnoliopsida</taxon>
        <taxon>eudicotyledons</taxon>
        <taxon>Gunneridae</taxon>
        <taxon>Pentapetalae</taxon>
        <taxon>asterids</taxon>
        <taxon>lamiids</taxon>
        <taxon>Solanales</taxon>
        <taxon>Convolvulaceae</taxon>
        <taxon>Cuscuteae</taxon>
        <taxon>Cuscuta</taxon>
        <taxon>Cuscuta subgen. Cuscuta</taxon>
    </lineage>
</organism>
<evidence type="ECO:0000313" key="1">
    <source>
        <dbReference type="EMBL" id="CAH9077767.1"/>
    </source>
</evidence>
<dbReference type="EMBL" id="CAMAPE010000010">
    <property type="protein sequence ID" value="CAH9077767.1"/>
    <property type="molecule type" value="Genomic_DNA"/>
</dbReference>
<proteinExistence type="predicted"/>
<sequence>MTIERISQASTGKRRQHGRSAIDFVHRRNTTIDQRLRQYFDLGWEPSRSSEVLIALKEDIYCSIGKGMSWQHLVHTCDPEQIGTLKQVEEVSHFWVFCGQKKSVTTGAQPPQLWK</sequence>
<reference evidence="1" key="1">
    <citation type="submission" date="2022-07" db="EMBL/GenBank/DDBJ databases">
        <authorList>
            <person name="Macas J."/>
            <person name="Novak P."/>
            <person name="Neumann P."/>
        </authorList>
    </citation>
    <scope>NUCLEOTIDE SEQUENCE</scope>
</reference>
<gene>
    <name evidence="1" type="ORF">CEURO_LOCUS6438</name>
</gene>
<keyword evidence="2" id="KW-1185">Reference proteome</keyword>
<protein>
    <submittedName>
        <fullName evidence="1">Uncharacterized protein</fullName>
    </submittedName>
</protein>
<dbReference type="Proteomes" id="UP001152484">
    <property type="component" value="Unassembled WGS sequence"/>
</dbReference>